<keyword evidence="2" id="KW-1185">Reference proteome</keyword>
<comment type="caution">
    <text evidence="1">The sequence shown here is derived from an EMBL/GenBank/DDBJ whole genome shotgun (WGS) entry which is preliminary data.</text>
</comment>
<evidence type="ECO:0000313" key="2">
    <source>
        <dbReference type="Proteomes" id="UP001217089"/>
    </source>
</evidence>
<dbReference type="EMBL" id="JARBDR010000214">
    <property type="protein sequence ID" value="KAJ8318952.1"/>
    <property type="molecule type" value="Genomic_DNA"/>
</dbReference>
<accession>A0ABQ9FNU4</accession>
<gene>
    <name evidence="1" type="ORF">KUTeg_004043</name>
</gene>
<name>A0ABQ9FNU4_TEGGR</name>
<sequence length="131" mass="15426">MDPTMIDKDRTSDGPHNIGFSVETLNIIILGRFKLFLVNISSYRIGGYMNMMDTHVTMREEVSVNKNELSFVQLQKLTSNARTRQPYLRIGNNARTEDDKKDLNRIVKKPYMEHYIHFFITPRKKILDIYI</sequence>
<organism evidence="1 2">
    <name type="scientific">Tegillarca granosa</name>
    <name type="common">Malaysian cockle</name>
    <name type="synonym">Anadara granosa</name>
    <dbReference type="NCBI Taxonomy" id="220873"/>
    <lineage>
        <taxon>Eukaryota</taxon>
        <taxon>Metazoa</taxon>
        <taxon>Spiralia</taxon>
        <taxon>Lophotrochozoa</taxon>
        <taxon>Mollusca</taxon>
        <taxon>Bivalvia</taxon>
        <taxon>Autobranchia</taxon>
        <taxon>Pteriomorphia</taxon>
        <taxon>Arcoida</taxon>
        <taxon>Arcoidea</taxon>
        <taxon>Arcidae</taxon>
        <taxon>Tegillarca</taxon>
    </lineage>
</organism>
<dbReference type="Proteomes" id="UP001217089">
    <property type="component" value="Unassembled WGS sequence"/>
</dbReference>
<proteinExistence type="predicted"/>
<protein>
    <submittedName>
        <fullName evidence="1">Uncharacterized protein</fullName>
    </submittedName>
</protein>
<evidence type="ECO:0000313" key="1">
    <source>
        <dbReference type="EMBL" id="KAJ8318952.1"/>
    </source>
</evidence>
<reference evidence="1 2" key="1">
    <citation type="submission" date="2022-12" db="EMBL/GenBank/DDBJ databases">
        <title>Chromosome-level genome of Tegillarca granosa.</title>
        <authorList>
            <person name="Kim J."/>
        </authorList>
    </citation>
    <scope>NUCLEOTIDE SEQUENCE [LARGE SCALE GENOMIC DNA]</scope>
    <source>
        <strain evidence="1">Teg-2019</strain>
        <tissue evidence="1">Adductor muscle</tissue>
    </source>
</reference>